<feature type="domain" description="PHP" evidence="8">
    <location>
        <begin position="5"/>
        <end position="218"/>
    </location>
</feature>
<keyword evidence="5" id="KW-0378">Hydrolase</keyword>
<keyword evidence="6" id="KW-0368">Histidine biosynthesis</keyword>
<reference evidence="9" key="1">
    <citation type="journal article" date="2015" name="Nature">
        <title>Complex archaea that bridge the gap between prokaryotes and eukaryotes.</title>
        <authorList>
            <person name="Spang A."/>
            <person name="Saw J.H."/>
            <person name="Jorgensen S.L."/>
            <person name="Zaremba-Niedzwiedzka K."/>
            <person name="Martijn J."/>
            <person name="Lind A.E."/>
            <person name="van Eijk R."/>
            <person name="Schleper C."/>
            <person name="Guy L."/>
            <person name="Ettema T.J."/>
        </authorList>
    </citation>
    <scope>NUCLEOTIDE SEQUENCE</scope>
</reference>
<keyword evidence="4" id="KW-0028">Amino-acid biosynthesis</keyword>
<dbReference type="GO" id="GO:0004401">
    <property type="term" value="F:histidinol-phosphatase activity"/>
    <property type="evidence" value="ECO:0007669"/>
    <property type="project" value="UniProtKB-EC"/>
</dbReference>
<dbReference type="CDD" id="cd12110">
    <property type="entry name" value="PHP_HisPPase_Hisj_like"/>
    <property type="match status" value="1"/>
</dbReference>
<comment type="caution">
    <text evidence="9">The sequence shown here is derived from an EMBL/GenBank/DDBJ whole genome shotgun (WGS) entry which is preliminary data.</text>
</comment>
<dbReference type="InterPro" id="IPR016195">
    <property type="entry name" value="Pol/histidinol_Pase-like"/>
</dbReference>
<dbReference type="PANTHER" id="PTHR21039">
    <property type="entry name" value="HISTIDINOL PHOSPHATASE-RELATED"/>
    <property type="match status" value="1"/>
</dbReference>
<dbReference type="AlphaFoldDB" id="A0A0F9HQE0"/>
<dbReference type="GO" id="GO:0005737">
    <property type="term" value="C:cytoplasm"/>
    <property type="evidence" value="ECO:0007669"/>
    <property type="project" value="TreeGrafter"/>
</dbReference>
<evidence type="ECO:0000313" key="9">
    <source>
        <dbReference type="EMBL" id="KKM17526.1"/>
    </source>
</evidence>
<comment type="catalytic activity">
    <reaction evidence="7">
        <text>L-histidinol phosphate + H2O = L-histidinol + phosphate</text>
        <dbReference type="Rhea" id="RHEA:14465"/>
        <dbReference type="ChEBI" id="CHEBI:15377"/>
        <dbReference type="ChEBI" id="CHEBI:43474"/>
        <dbReference type="ChEBI" id="CHEBI:57699"/>
        <dbReference type="ChEBI" id="CHEBI:57980"/>
        <dbReference type="EC" id="3.1.3.15"/>
    </reaction>
</comment>
<evidence type="ECO:0000259" key="8">
    <source>
        <dbReference type="Pfam" id="PF02811"/>
    </source>
</evidence>
<dbReference type="Pfam" id="PF02811">
    <property type="entry name" value="PHP"/>
    <property type="match status" value="1"/>
</dbReference>
<proteinExistence type="inferred from homology"/>
<dbReference type="InterPro" id="IPR010140">
    <property type="entry name" value="Histidinol_P_phosphatase_HisJ"/>
</dbReference>
<evidence type="ECO:0000256" key="3">
    <source>
        <dbReference type="ARBA" id="ARBA00013085"/>
    </source>
</evidence>
<accession>A0A0F9HQE0</accession>
<evidence type="ECO:0000256" key="1">
    <source>
        <dbReference type="ARBA" id="ARBA00004970"/>
    </source>
</evidence>
<dbReference type="InterPro" id="IPR004013">
    <property type="entry name" value="PHP_dom"/>
</dbReference>
<sequence length="288" mass="33602">MKLMDFHSHHRRCGHAMGEIEDYVKAAIDKNLQEIGISDHFPLRVIIDDPDPQLNELIKNTSMEVKEFPHYIKEIKNLREKYKNRIKIKISTEINFATPGRALTRQKKVLKPFMDDYDYLLAAIHDIKWHESPIVILDPRQGSEALKTYGTEKINLEYINKLEKLVETDFFDVIAHFDNQRVLFRPNAPNYSQKVWQKLLALLDKIKNKGMAIEINTSGTLKGIGSQFPSDKIVKEIIQRDIPIMLGSDAHRPKNIGYMFDEFIENARKWGLSHLCTYEKREQTLVKI</sequence>
<dbReference type="GO" id="GO:0000105">
    <property type="term" value="P:L-histidine biosynthetic process"/>
    <property type="evidence" value="ECO:0007669"/>
    <property type="project" value="UniProtKB-UniPathway"/>
</dbReference>
<comment type="similarity">
    <text evidence="2">Belongs to the PHP hydrolase family. HisK subfamily.</text>
</comment>
<dbReference type="EC" id="3.1.3.15" evidence="3"/>
<evidence type="ECO:0000256" key="7">
    <source>
        <dbReference type="ARBA" id="ARBA00049158"/>
    </source>
</evidence>
<evidence type="ECO:0000256" key="4">
    <source>
        <dbReference type="ARBA" id="ARBA00022605"/>
    </source>
</evidence>
<evidence type="ECO:0000256" key="2">
    <source>
        <dbReference type="ARBA" id="ARBA00009152"/>
    </source>
</evidence>
<dbReference type="Gene3D" id="3.20.20.140">
    <property type="entry name" value="Metal-dependent hydrolases"/>
    <property type="match status" value="1"/>
</dbReference>
<evidence type="ECO:0000256" key="6">
    <source>
        <dbReference type="ARBA" id="ARBA00023102"/>
    </source>
</evidence>
<dbReference type="SUPFAM" id="SSF89550">
    <property type="entry name" value="PHP domain-like"/>
    <property type="match status" value="1"/>
</dbReference>
<gene>
    <name evidence="9" type="ORF">LCGC14_1674870</name>
</gene>
<comment type="pathway">
    <text evidence="1">Amino-acid biosynthesis; L-histidine biosynthesis; L-histidine from 5-phospho-alpha-D-ribose 1-diphosphate: step 8/9.</text>
</comment>
<name>A0A0F9HQE0_9ZZZZ</name>
<evidence type="ECO:0000256" key="5">
    <source>
        <dbReference type="ARBA" id="ARBA00022801"/>
    </source>
</evidence>
<protein>
    <recommendedName>
        <fullName evidence="3">histidinol-phosphatase</fullName>
        <ecNumber evidence="3">3.1.3.15</ecNumber>
    </recommendedName>
</protein>
<dbReference type="UniPathway" id="UPA00031">
    <property type="reaction ID" value="UER00013"/>
</dbReference>
<dbReference type="PANTHER" id="PTHR21039:SF0">
    <property type="entry name" value="HISTIDINOL-PHOSPHATASE"/>
    <property type="match status" value="1"/>
</dbReference>
<organism evidence="9">
    <name type="scientific">marine sediment metagenome</name>
    <dbReference type="NCBI Taxonomy" id="412755"/>
    <lineage>
        <taxon>unclassified sequences</taxon>
        <taxon>metagenomes</taxon>
        <taxon>ecological metagenomes</taxon>
    </lineage>
</organism>
<dbReference type="EMBL" id="LAZR01014429">
    <property type="protein sequence ID" value="KKM17526.1"/>
    <property type="molecule type" value="Genomic_DNA"/>
</dbReference>
<dbReference type="NCBIfam" id="TIGR01856">
    <property type="entry name" value="hisJ_fam"/>
    <property type="match status" value="1"/>
</dbReference>